<reference evidence="6" key="1">
    <citation type="journal article" date="2014" name="Int. J. Syst. Evol. Microbiol.">
        <title>Complete genome of a new Firmicutes species belonging to the dominant human colonic microbiota ('Ruminococcus bicirculans') reveals two chromosomes and a selective capacity to utilize plant glucans.</title>
        <authorList>
            <consortium name="NISC Comparative Sequencing Program"/>
            <person name="Wegmann U."/>
            <person name="Louis P."/>
            <person name="Goesmann A."/>
            <person name="Henrissat B."/>
            <person name="Duncan S.H."/>
            <person name="Flint H.J."/>
        </authorList>
    </citation>
    <scope>NUCLEOTIDE SEQUENCE</scope>
    <source>
        <strain evidence="6">NBRC 108219</strain>
    </source>
</reference>
<feature type="domain" description="Prohead serine protease" evidence="5">
    <location>
        <begin position="3"/>
        <end position="133"/>
    </location>
</feature>
<comment type="caution">
    <text evidence="6">The sequence shown here is derived from an EMBL/GenBank/DDBJ whole genome shotgun (WGS) entry which is preliminary data.</text>
</comment>
<gene>
    <name evidence="6" type="ORF">GCM10007853_06360</name>
</gene>
<dbReference type="NCBIfam" id="TIGR01543">
    <property type="entry name" value="proheadase_HK97"/>
    <property type="match status" value="1"/>
</dbReference>
<evidence type="ECO:0000313" key="7">
    <source>
        <dbReference type="Proteomes" id="UP001161391"/>
    </source>
</evidence>
<name>A0ABQ5V8Y6_9PROT</name>
<dbReference type="RefSeq" id="WP_284387469.1">
    <property type="nucleotide sequence ID" value="NZ_BSNK01000001.1"/>
</dbReference>
<sequence length="156" mass="17703">MRISGYASRFDERDASGDKVRRGAFSASLLSRVKPIPMLSDHQRRIGVWDRAVEDQYGLYVEGRVSDPALQRLIRKGRVRGLSIGFRTRRAKVGSHPNLRSGLSSRDLLDLDLKEVSVVAFPMLRSARIDQISDDQISDDQITDDQTERTNHRRPA</sequence>
<feature type="region of interest" description="Disordered" evidence="4">
    <location>
        <begin position="135"/>
        <end position="156"/>
    </location>
</feature>
<dbReference type="Proteomes" id="UP001161391">
    <property type="component" value="Unassembled WGS sequence"/>
</dbReference>
<dbReference type="InterPro" id="IPR054613">
    <property type="entry name" value="Peptidase_S78_dom"/>
</dbReference>
<protein>
    <recommendedName>
        <fullName evidence="5">Prohead serine protease domain-containing protein</fullName>
    </recommendedName>
</protein>
<keyword evidence="2" id="KW-0645">Protease</keyword>
<evidence type="ECO:0000256" key="1">
    <source>
        <dbReference type="ARBA" id="ARBA00022612"/>
    </source>
</evidence>
<proteinExistence type="predicted"/>
<dbReference type="SUPFAM" id="SSF50789">
    <property type="entry name" value="Herpes virus serine proteinase, assemblin"/>
    <property type="match status" value="1"/>
</dbReference>
<reference evidence="6" key="2">
    <citation type="submission" date="2023-01" db="EMBL/GenBank/DDBJ databases">
        <title>Draft genome sequence of Algimonas ampicilliniresistens strain NBRC 108219.</title>
        <authorList>
            <person name="Sun Q."/>
            <person name="Mori K."/>
        </authorList>
    </citation>
    <scope>NUCLEOTIDE SEQUENCE</scope>
    <source>
        <strain evidence="6">NBRC 108219</strain>
    </source>
</reference>
<keyword evidence="7" id="KW-1185">Reference proteome</keyword>
<feature type="compositionally biased region" description="Acidic residues" evidence="4">
    <location>
        <begin position="135"/>
        <end position="145"/>
    </location>
</feature>
<evidence type="ECO:0000313" key="6">
    <source>
        <dbReference type="EMBL" id="GLQ22762.1"/>
    </source>
</evidence>
<organism evidence="6 7">
    <name type="scientific">Algimonas ampicilliniresistens</name>
    <dbReference type="NCBI Taxonomy" id="1298735"/>
    <lineage>
        <taxon>Bacteria</taxon>
        <taxon>Pseudomonadati</taxon>
        <taxon>Pseudomonadota</taxon>
        <taxon>Alphaproteobacteria</taxon>
        <taxon>Maricaulales</taxon>
        <taxon>Robiginitomaculaceae</taxon>
        <taxon>Algimonas</taxon>
    </lineage>
</organism>
<dbReference type="Pfam" id="PF04586">
    <property type="entry name" value="Peptidase_S78"/>
    <property type="match status" value="1"/>
</dbReference>
<evidence type="ECO:0000259" key="5">
    <source>
        <dbReference type="Pfam" id="PF04586"/>
    </source>
</evidence>
<dbReference type="EMBL" id="BSNK01000001">
    <property type="protein sequence ID" value="GLQ22762.1"/>
    <property type="molecule type" value="Genomic_DNA"/>
</dbReference>
<evidence type="ECO:0000256" key="4">
    <source>
        <dbReference type="SAM" id="MobiDB-lite"/>
    </source>
</evidence>
<accession>A0ABQ5V8Y6</accession>
<keyword evidence="1" id="KW-1188">Viral release from host cell</keyword>
<keyword evidence="3" id="KW-0378">Hydrolase</keyword>
<evidence type="ECO:0000256" key="3">
    <source>
        <dbReference type="ARBA" id="ARBA00022801"/>
    </source>
</evidence>
<dbReference type="InterPro" id="IPR006433">
    <property type="entry name" value="Prohead_protease"/>
</dbReference>
<evidence type="ECO:0000256" key="2">
    <source>
        <dbReference type="ARBA" id="ARBA00022670"/>
    </source>
</evidence>